<evidence type="ECO:0000256" key="1">
    <source>
        <dbReference type="SAM" id="Phobius"/>
    </source>
</evidence>
<feature type="transmembrane region" description="Helical" evidence="1">
    <location>
        <begin position="72"/>
        <end position="95"/>
    </location>
</feature>
<keyword evidence="1" id="KW-0472">Membrane</keyword>
<feature type="transmembrane region" description="Helical" evidence="1">
    <location>
        <begin position="429"/>
        <end position="452"/>
    </location>
</feature>
<dbReference type="AlphaFoldDB" id="A0A6A1VW81"/>
<evidence type="ECO:0000313" key="3">
    <source>
        <dbReference type="Proteomes" id="UP000516437"/>
    </source>
</evidence>
<accession>A0A6A1VW81</accession>
<feature type="transmembrane region" description="Helical" evidence="1">
    <location>
        <begin position="334"/>
        <end position="361"/>
    </location>
</feature>
<protein>
    <submittedName>
        <fullName evidence="2">Uncharacterized protein</fullName>
    </submittedName>
</protein>
<name>A0A6A1VW81_9ROSI</name>
<comment type="caution">
    <text evidence="2">The sequence shown here is derived from an EMBL/GenBank/DDBJ whole genome shotgun (WGS) entry which is preliminary data.</text>
</comment>
<feature type="transmembrane region" description="Helical" evidence="1">
    <location>
        <begin position="178"/>
        <end position="197"/>
    </location>
</feature>
<dbReference type="Proteomes" id="UP000516437">
    <property type="component" value="Chromosome 4"/>
</dbReference>
<organism evidence="2 3">
    <name type="scientific">Morella rubra</name>
    <name type="common">Chinese bayberry</name>
    <dbReference type="NCBI Taxonomy" id="262757"/>
    <lineage>
        <taxon>Eukaryota</taxon>
        <taxon>Viridiplantae</taxon>
        <taxon>Streptophyta</taxon>
        <taxon>Embryophyta</taxon>
        <taxon>Tracheophyta</taxon>
        <taxon>Spermatophyta</taxon>
        <taxon>Magnoliopsida</taxon>
        <taxon>eudicotyledons</taxon>
        <taxon>Gunneridae</taxon>
        <taxon>Pentapetalae</taxon>
        <taxon>rosids</taxon>
        <taxon>fabids</taxon>
        <taxon>Fagales</taxon>
        <taxon>Myricaceae</taxon>
        <taxon>Morella</taxon>
    </lineage>
</organism>
<reference evidence="2 3" key="1">
    <citation type="journal article" date="2019" name="Plant Biotechnol. J.">
        <title>The red bayberry genome and genetic basis of sex determination.</title>
        <authorList>
            <person name="Jia H.M."/>
            <person name="Jia H.J."/>
            <person name="Cai Q.L."/>
            <person name="Wang Y."/>
            <person name="Zhao H.B."/>
            <person name="Yang W.F."/>
            <person name="Wang G.Y."/>
            <person name="Li Y.H."/>
            <person name="Zhan D.L."/>
            <person name="Shen Y.T."/>
            <person name="Niu Q.F."/>
            <person name="Chang L."/>
            <person name="Qiu J."/>
            <person name="Zhao L."/>
            <person name="Xie H.B."/>
            <person name="Fu W.Y."/>
            <person name="Jin J."/>
            <person name="Li X.W."/>
            <person name="Jiao Y."/>
            <person name="Zhou C.C."/>
            <person name="Tu T."/>
            <person name="Chai C.Y."/>
            <person name="Gao J.L."/>
            <person name="Fan L.J."/>
            <person name="van de Weg E."/>
            <person name="Wang J.Y."/>
            <person name="Gao Z.S."/>
        </authorList>
    </citation>
    <scope>NUCLEOTIDE SEQUENCE [LARGE SCALE GENOMIC DNA]</scope>
    <source>
        <tissue evidence="2">Leaves</tissue>
    </source>
</reference>
<feature type="transmembrane region" description="Helical" evidence="1">
    <location>
        <begin position="464"/>
        <end position="483"/>
    </location>
</feature>
<sequence length="553" mass="60280">MADLTPDIETVENSRMSPIRAPMENIGDITAATPTPDVQSSTVIKIERAEEAYKAYEGHDQEKPARAEVWGWYLYGFCSYFVHEVMIPIVFPLIISQIMSLPPDPVQGWDRSSSGLVCGQKEMKLYRRLTYRSITVFHFTKFSPLHWTSISWAIGLAVAAPLLGSISIHLDHGQHQPLIAAAAIATGALFCLPAGFFKTVWIFIPYISAIIAAHTVARTCHTRHLGLMVNGFTGPTIHESQFPIRRAVSGWLSIYATIAGCAGSAIISAFTYHMLRESSDQEFLSLWIVSIFSGLNWLVGTLHAFTSADRTREINVDPFQSKIHPFAAFKFPHAIGSLAGVFLSSFTTMCIFDGGVLFLVGQLCLKPMFLLAFWLIYFIFPMFSLPLLQPLQHLIKADAVKMQILGFLLAAATTGAGLYFREINWQTHIVLFFAAIQGTSAGLLHAFGRVLLLDCSPSGNEGAFSIWFSWTKALGAFVGFTVASVSQGKIGTCFGIAFCTAMMGVVLLIFSNISDFGGAVAAGHVVRGDSEKAGSPSVPARGRDVVVQTMGGN</sequence>
<feature type="transmembrane region" description="Helical" evidence="1">
    <location>
        <begin position="400"/>
        <end position="420"/>
    </location>
</feature>
<dbReference type="PANTHER" id="PTHR37891">
    <property type="entry name" value="OS06G0113900 PROTEIN"/>
    <property type="match status" value="1"/>
</dbReference>
<proteinExistence type="predicted"/>
<feature type="transmembrane region" description="Helical" evidence="1">
    <location>
        <begin position="252"/>
        <end position="272"/>
    </location>
</feature>
<feature type="transmembrane region" description="Helical" evidence="1">
    <location>
        <begin position="145"/>
        <end position="166"/>
    </location>
</feature>
<keyword evidence="1" id="KW-0812">Transmembrane</keyword>
<dbReference type="PANTHER" id="PTHR37891:SF1">
    <property type="entry name" value="OS06G0113900 PROTEIN"/>
    <property type="match status" value="1"/>
</dbReference>
<feature type="transmembrane region" description="Helical" evidence="1">
    <location>
        <begin position="490"/>
        <end position="510"/>
    </location>
</feature>
<feature type="transmembrane region" description="Helical" evidence="1">
    <location>
        <begin position="284"/>
        <end position="305"/>
    </location>
</feature>
<dbReference type="InterPro" id="IPR036259">
    <property type="entry name" value="MFS_trans_sf"/>
</dbReference>
<dbReference type="SUPFAM" id="SSF103473">
    <property type="entry name" value="MFS general substrate transporter"/>
    <property type="match status" value="1"/>
</dbReference>
<gene>
    <name evidence="2" type="ORF">CJ030_MR4G006413</name>
</gene>
<evidence type="ECO:0000313" key="2">
    <source>
        <dbReference type="EMBL" id="KAB1216137.1"/>
    </source>
</evidence>
<dbReference type="OrthoDB" id="1869137at2759"/>
<keyword evidence="3" id="KW-1185">Reference proteome</keyword>
<dbReference type="EMBL" id="RXIC02000022">
    <property type="protein sequence ID" value="KAB1216137.1"/>
    <property type="molecule type" value="Genomic_DNA"/>
</dbReference>
<feature type="transmembrane region" description="Helical" evidence="1">
    <location>
        <begin position="368"/>
        <end position="388"/>
    </location>
</feature>
<keyword evidence="1" id="KW-1133">Transmembrane helix</keyword>